<dbReference type="Proteomes" id="UP000327044">
    <property type="component" value="Unassembled WGS sequence"/>
</dbReference>
<dbReference type="SUPFAM" id="SSF50978">
    <property type="entry name" value="WD40 repeat-like"/>
    <property type="match status" value="1"/>
</dbReference>
<feature type="compositionally biased region" description="Basic residues" evidence="2">
    <location>
        <begin position="148"/>
        <end position="169"/>
    </location>
</feature>
<gene>
    <name evidence="3" type="ORF">PPYR_10018</name>
</gene>
<dbReference type="FunCoup" id="A0A5N4AF45">
    <property type="interactions" value="12"/>
</dbReference>
<feature type="repeat" description="WD" evidence="1">
    <location>
        <begin position="360"/>
        <end position="400"/>
    </location>
</feature>
<dbReference type="Gene3D" id="2.130.10.10">
    <property type="entry name" value="YVTN repeat-like/Quinoprotein amine dehydrogenase"/>
    <property type="match status" value="2"/>
</dbReference>
<dbReference type="PANTHER" id="PTHR19863">
    <property type="entry name" value="NEMITIN (NEURONAL ENRICHED MAP INTERACTING PROTEIN) HOMOLOG"/>
    <property type="match status" value="1"/>
</dbReference>
<comment type="caution">
    <text evidence="3">The sequence shown here is derived from an EMBL/GenBank/DDBJ whole genome shotgun (WGS) entry which is preliminary data.</text>
</comment>
<feature type="region of interest" description="Disordered" evidence="2">
    <location>
        <begin position="140"/>
        <end position="170"/>
    </location>
</feature>
<feature type="repeat" description="WD" evidence="1">
    <location>
        <begin position="496"/>
        <end position="532"/>
    </location>
</feature>
<dbReference type="Pfam" id="PF00400">
    <property type="entry name" value="WD40"/>
    <property type="match status" value="6"/>
</dbReference>
<keyword evidence="4" id="KW-1185">Reference proteome</keyword>
<dbReference type="AlphaFoldDB" id="A0A5N4AF45"/>
<evidence type="ECO:0000313" key="3">
    <source>
        <dbReference type="EMBL" id="KAB0795957.1"/>
    </source>
</evidence>
<dbReference type="InterPro" id="IPR001680">
    <property type="entry name" value="WD40_rpt"/>
</dbReference>
<evidence type="ECO:0000256" key="1">
    <source>
        <dbReference type="PROSITE-ProRule" id="PRU00221"/>
    </source>
</evidence>
<name>A0A5N4AF45_PHOPY</name>
<dbReference type="PROSITE" id="PS50294">
    <property type="entry name" value="WD_REPEATS_REGION"/>
    <property type="match status" value="4"/>
</dbReference>
<organism evidence="3 4">
    <name type="scientific">Photinus pyralis</name>
    <name type="common">Common eastern firefly</name>
    <name type="synonym">Lampyris pyralis</name>
    <dbReference type="NCBI Taxonomy" id="7054"/>
    <lineage>
        <taxon>Eukaryota</taxon>
        <taxon>Metazoa</taxon>
        <taxon>Ecdysozoa</taxon>
        <taxon>Arthropoda</taxon>
        <taxon>Hexapoda</taxon>
        <taxon>Insecta</taxon>
        <taxon>Pterygota</taxon>
        <taxon>Neoptera</taxon>
        <taxon>Endopterygota</taxon>
        <taxon>Coleoptera</taxon>
        <taxon>Polyphaga</taxon>
        <taxon>Elateriformia</taxon>
        <taxon>Elateroidea</taxon>
        <taxon>Lampyridae</taxon>
        <taxon>Lampyrinae</taxon>
        <taxon>Photinus</taxon>
    </lineage>
</organism>
<dbReference type="CDD" id="cd00200">
    <property type="entry name" value="WD40"/>
    <property type="match status" value="1"/>
</dbReference>
<feature type="repeat" description="WD" evidence="1">
    <location>
        <begin position="450"/>
        <end position="484"/>
    </location>
</feature>
<evidence type="ECO:0000313" key="4">
    <source>
        <dbReference type="Proteomes" id="UP000327044"/>
    </source>
</evidence>
<dbReference type="InParanoid" id="A0A5N4AF45"/>
<dbReference type="InterPro" id="IPR040067">
    <property type="entry name" value="WDR47"/>
</dbReference>
<keyword evidence="1" id="KW-0853">WD repeat</keyword>
<dbReference type="EMBL" id="VVIM01000007">
    <property type="protein sequence ID" value="KAB0795957.1"/>
    <property type="molecule type" value="Genomic_DNA"/>
</dbReference>
<feature type="repeat" description="WD" evidence="1">
    <location>
        <begin position="266"/>
        <end position="296"/>
    </location>
</feature>
<dbReference type="InterPro" id="IPR036322">
    <property type="entry name" value="WD40_repeat_dom_sf"/>
</dbReference>
<dbReference type="PROSITE" id="PS50082">
    <property type="entry name" value="WD_REPEATS_2"/>
    <property type="match status" value="5"/>
</dbReference>
<evidence type="ECO:0000256" key="2">
    <source>
        <dbReference type="SAM" id="MobiDB-lite"/>
    </source>
</evidence>
<proteinExistence type="predicted"/>
<protein>
    <submittedName>
        <fullName evidence="3">Uncharacterized protein</fullName>
    </submittedName>
</protein>
<sequence>MGDLLLKQRPPTVKHWQSLEMLSRRGWPPVHPQYLAHNRQILSFKPPDWRERGNYILPHSTYNSSNYCQINKSRDYCYLAPYYRNAMPPPPNPNKDRLLMIDPTRRRVTSRKAEVHPCQCRSRSLDDVRPEFVEMSSEWEEDENGNKIGRRHKNKSNYDKHSKKYRSNRRSMDNLLLDNYDVAQNLQTKSIDLDNSDASSGTRPRFVAVTTLEDVQAVRCAEFHPGGQLYAVGSNSKTLRICGYPKLGDVREEHQTYQPMVLFKRTKHHKGSIYCLAWSPMGDLMATGSNDKTVKLMKFNVDTSNLEGDEVELSMHDGTVRDICFLEDTSNKSSLLISGGAGDCKIYVTDCATGTPFQALSGHTGHILSLYTWGGAMFVSGSHDKTVRFWDLRTRGCVNMVTPCTVPGTRQGSPVASLCVDPSGRLLVSGHEDSSCVLYDIRGGRSVQTFKPHSGDVRSIRFSPSAYYLLTGGYDNKLVLTDLQGDLTLPLPSVVVAQHQDKVISARWHPSEFSFLSTSADKTATLWALPPV</sequence>
<feature type="repeat" description="WD" evidence="1">
    <location>
        <begin position="408"/>
        <end position="449"/>
    </location>
</feature>
<reference evidence="3 4" key="1">
    <citation type="journal article" date="2018" name="Elife">
        <title>Firefly genomes illuminate parallel origins of bioluminescence in beetles.</title>
        <authorList>
            <person name="Fallon T.R."/>
            <person name="Lower S.E."/>
            <person name="Chang C.H."/>
            <person name="Bessho-Uehara M."/>
            <person name="Martin G.J."/>
            <person name="Bewick A.J."/>
            <person name="Behringer M."/>
            <person name="Debat H.J."/>
            <person name="Wong I."/>
            <person name="Day J.C."/>
            <person name="Suvorov A."/>
            <person name="Silva C.J."/>
            <person name="Stanger-Hall K.F."/>
            <person name="Hall D.W."/>
            <person name="Schmitz R.J."/>
            <person name="Nelson D.R."/>
            <person name="Lewis S.M."/>
            <person name="Shigenobu S."/>
            <person name="Bybee S.M."/>
            <person name="Larracuente A.M."/>
            <person name="Oba Y."/>
            <person name="Weng J.K."/>
        </authorList>
    </citation>
    <scope>NUCLEOTIDE SEQUENCE [LARGE SCALE GENOMIC DNA]</scope>
    <source>
        <strain evidence="3">1611_PpyrPB1</strain>
        <tissue evidence="3">Whole body</tissue>
    </source>
</reference>
<dbReference type="InterPro" id="IPR015943">
    <property type="entry name" value="WD40/YVTN_repeat-like_dom_sf"/>
</dbReference>
<accession>A0A5N4AF45</accession>
<dbReference type="SMART" id="SM00320">
    <property type="entry name" value="WD40"/>
    <property type="match status" value="7"/>
</dbReference>
<dbReference type="PANTHER" id="PTHR19863:SF5">
    <property type="entry name" value="WD REPEAT-CONTAINING PROTEIN 47"/>
    <property type="match status" value="1"/>
</dbReference>